<dbReference type="SUPFAM" id="SSF56317">
    <property type="entry name" value="Carbon-nitrogen hydrolase"/>
    <property type="match status" value="1"/>
</dbReference>
<organism evidence="1">
    <name type="scientific">Akkermansia muciniphila</name>
    <dbReference type="NCBI Taxonomy" id="239935"/>
    <lineage>
        <taxon>Bacteria</taxon>
        <taxon>Pseudomonadati</taxon>
        <taxon>Verrucomicrobiota</taxon>
        <taxon>Verrucomicrobiia</taxon>
        <taxon>Verrucomicrobiales</taxon>
        <taxon>Akkermansiaceae</taxon>
        <taxon>Akkermansia</taxon>
    </lineage>
</organism>
<name>A0A6N2RFB1_9BACT</name>
<reference evidence="1" key="1">
    <citation type="submission" date="2019-11" db="EMBL/GenBank/DDBJ databases">
        <authorList>
            <person name="Feng L."/>
        </authorList>
    </citation>
    <scope>NUCLEOTIDE SEQUENCE</scope>
    <source>
        <strain evidence="1">AMuciniphilaLFYP55</strain>
    </source>
</reference>
<sequence length="470" mass="50737">MLKTGLIQPETIPGHFPRNLRTIVELYRSCVDGGAELVLCPPLALSGAHTGELALRSGFRSQHKAALAYLAREIADVPLLLAAADADGSRFHMLRNGLSFPRQAVISPAAHGTVAVPVFGICRTADEAGFSIISWPESSPASSSVPRLLLRTHSGAWHEGLLEQDEEEACRLARETGLPVLTARLAGGEGPFLLPGASSAWSAHGILLKRLRLFERDSAVISPENSMEASSPLPAPEEQLRHALRKGTADFILKSGHGAACLNLLESSASLLLAQLLKEELPSLPLTGFIPRLPGIPEQDTARAQTCADKLGIQARMLPLPADAAAGGPDDLFTAAWLMRQWAQEEGALLLSALTGTDIMTAPRLLPPALAADFMPLGDLYETELADLFPGFLSPAPDAAMRDSLLIRLHRAHESATPLAGLFPESELEIRRWQRRARASEWMRRKLPPRLTLRSIPGAPETPYVHRLTD</sequence>
<dbReference type="EMBL" id="CACRSS010000002">
    <property type="protein sequence ID" value="VYS79546.1"/>
    <property type="molecule type" value="Genomic_DNA"/>
</dbReference>
<dbReference type="InterPro" id="IPR036526">
    <property type="entry name" value="C-N_Hydrolase_sf"/>
</dbReference>
<dbReference type="AlphaFoldDB" id="A0A6N2RFB1"/>
<gene>
    <name evidence="1" type="ORF">AMLFYP55_01602</name>
</gene>
<evidence type="ECO:0000313" key="1">
    <source>
        <dbReference type="EMBL" id="VYS79546.1"/>
    </source>
</evidence>
<dbReference type="RefSeq" id="WP_102733199.1">
    <property type="nucleotide sequence ID" value="NZ_CACRSS010000002.1"/>
</dbReference>
<proteinExistence type="predicted"/>
<accession>A0A6N2RFB1</accession>
<dbReference type="OrthoDB" id="9803818at2"/>
<dbReference type="Gene3D" id="3.60.110.10">
    <property type="entry name" value="Carbon-nitrogen hydrolase"/>
    <property type="match status" value="1"/>
</dbReference>
<evidence type="ECO:0008006" key="2">
    <source>
        <dbReference type="Google" id="ProtNLM"/>
    </source>
</evidence>
<protein>
    <recommendedName>
        <fullName evidence="2">CN hydrolase domain-containing protein</fullName>
    </recommendedName>
</protein>